<evidence type="ECO:0000256" key="16">
    <source>
        <dbReference type="PROSITE-ProRule" id="PRU00104"/>
    </source>
</evidence>
<feature type="domain" description="WW" evidence="20">
    <location>
        <begin position="470"/>
        <end position="503"/>
    </location>
</feature>
<dbReference type="OrthoDB" id="423283at2759"/>
<dbReference type="FunFam" id="2.60.40.150:FF:000096">
    <property type="entry name" value="E3 ubiquitin-protein ligase Nedd-4"/>
    <property type="match status" value="1"/>
</dbReference>
<feature type="domain" description="HECT" evidence="21">
    <location>
        <begin position="562"/>
        <end position="896"/>
    </location>
</feature>
<dbReference type="SMART" id="SM00119">
    <property type="entry name" value="HECTc"/>
    <property type="match status" value="1"/>
</dbReference>
<dbReference type="GO" id="GO:0005737">
    <property type="term" value="C:cytoplasm"/>
    <property type="evidence" value="ECO:0007669"/>
    <property type="project" value="UniProtKB-SubCell"/>
</dbReference>
<feature type="transmembrane region" description="Helical" evidence="18">
    <location>
        <begin position="1183"/>
        <end position="1206"/>
    </location>
</feature>
<feature type="transmembrane region" description="Helical" evidence="18">
    <location>
        <begin position="1348"/>
        <end position="1370"/>
    </location>
</feature>
<evidence type="ECO:0000256" key="12">
    <source>
        <dbReference type="ARBA" id="ARBA00022786"/>
    </source>
</evidence>
<dbReference type="PANTHER" id="PTHR11254">
    <property type="entry name" value="HECT DOMAIN UBIQUITIN-PROTEIN LIGASE"/>
    <property type="match status" value="1"/>
</dbReference>
<feature type="transmembrane region" description="Helical" evidence="18">
    <location>
        <begin position="1257"/>
        <end position="1276"/>
    </location>
</feature>
<dbReference type="CDD" id="cd00078">
    <property type="entry name" value="HECTc"/>
    <property type="match status" value="1"/>
</dbReference>
<dbReference type="CDD" id="cd00201">
    <property type="entry name" value="WW"/>
    <property type="match status" value="3"/>
</dbReference>
<evidence type="ECO:0000256" key="17">
    <source>
        <dbReference type="SAM" id="MobiDB-lite"/>
    </source>
</evidence>
<dbReference type="InterPro" id="IPR001202">
    <property type="entry name" value="WW_dom"/>
</dbReference>
<name>A0A8S1CHY3_9INSE</name>
<evidence type="ECO:0000256" key="3">
    <source>
        <dbReference type="ARBA" id="ARBA00004496"/>
    </source>
</evidence>
<evidence type="ECO:0000313" key="23">
    <source>
        <dbReference type="Proteomes" id="UP000494165"/>
    </source>
</evidence>
<dbReference type="Gene3D" id="3.30.2410.10">
    <property type="entry name" value="Hect, E3 ligase catalytic domain"/>
    <property type="match status" value="1"/>
</dbReference>
<evidence type="ECO:0000256" key="11">
    <source>
        <dbReference type="ARBA" id="ARBA00022737"/>
    </source>
</evidence>
<dbReference type="PANTHER" id="PTHR11254:SF440">
    <property type="entry name" value="E3 UBIQUITIN-PROTEIN LIGASE NEDD-4"/>
    <property type="match status" value="1"/>
</dbReference>
<comment type="similarity">
    <text evidence="5">Belongs to the sodium:solute symporter (SSF) (TC 2.A.21) family.</text>
</comment>
<feature type="transmembrane region" description="Helical" evidence="18">
    <location>
        <begin position="1066"/>
        <end position="1086"/>
    </location>
</feature>
<dbReference type="CDD" id="cd11492">
    <property type="entry name" value="SLC5sbd_NIS-SMVT"/>
    <property type="match status" value="1"/>
</dbReference>
<dbReference type="GO" id="GO:0048260">
    <property type="term" value="P:positive regulation of receptor-mediated endocytosis"/>
    <property type="evidence" value="ECO:0007669"/>
    <property type="project" value="UniProtKB-ARBA"/>
</dbReference>
<dbReference type="InterPro" id="IPR036020">
    <property type="entry name" value="WW_dom_sf"/>
</dbReference>
<dbReference type="InterPro" id="IPR035983">
    <property type="entry name" value="Hect_E3_ubiquitin_ligase"/>
</dbReference>
<dbReference type="GO" id="GO:0019871">
    <property type="term" value="F:sodium channel inhibitor activity"/>
    <property type="evidence" value="ECO:0007669"/>
    <property type="project" value="TreeGrafter"/>
</dbReference>
<gene>
    <name evidence="22" type="ORF">CLODIP_2_CD14681</name>
</gene>
<feature type="region of interest" description="Disordered" evidence="17">
    <location>
        <begin position="267"/>
        <end position="318"/>
    </location>
</feature>
<evidence type="ECO:0000256" key="2">
    <source>
        <dbReference type="ARBA" id="ARBA00004141"/>
    </source>
</evidence>
<dbReference type="Gene3D" id="3.30.2160.10">
    <property type="entry name" value="Hect, E3 ligase catalytic domain"/>
    <property type="match status" value="1"/>
</dbReference>
<dbReference type="Pfam" id="PF00397">
    <property type="entry name" value="WW"/>
    <property type="match status" value="3"/>
</dbReference>
<feature type="compositionally biased region" description="Basic and acidic residues" evidence="17">
    <location>
        <begin position="1480"/>
        <end position="1499"/>
    </location>
</feature>
<dbReference type="InterPro" id="IPR035892">
    <property type="entry name" value="C2_domain_sf"/>
</dbReference>
<evidence type="ECO:0000259" key="20">
    <source>
        <dbReference type="PROSITE" id="PS50020"/>
    </source>
</evidence>
<dbReference type="PROSITE" id="PS50004">
    <property type="entry name" value="C2"/>
    <property type="match status" value="1"/>
</dbReference>
<evidence type="ECO:0000256" key="6">
    <source>
        <dbReference type="ARBA" id="ARBA00012485"/>
    </source>
</evidence>
<keyword evidence="12 16" id="KW-0833">Ubl conjugation pathway</keyword>
<feature type="active site" description="Glycyl thioester intermediate" evidence="16">
    <location>
        <position position="864"/>
    </location>
</feature>
<dbReference type="InterPro" id="IPR018212">
    <property type="entry name" value="Na/solute_symporter_CS"/>
</dbReference>
<dbReference type="Proteomes" id="UP000494165">
    <property type="component" value="Unassembled WGS sequence"/>
</dbReference>
<dbReference type="PROSITE" id="PS50283">
    <property type="entry name" value="NA_SOLUT_SYMP_3"/>
    <property type="match status" value="1"/>
</dbReference>
<evidence type="ECO:0000256" key="9">
    <source>
        <dbReference type="ARBA" id="ARBA00022679"/>
    </source>
</evidence>
<dbReference type="CDD" id="cd04033">
    <property type="entry name" value="C2_NEDD4_NEDD4L"/>
    <property type="match status" value="1"/>
</dbReference>
<dbReference type="FunFam" id="3.90.1750.10:FF:000026">
    <property type="entry name" value="E3 ubiquitin-protein ligase HACE1"/>
    <property type="match status" value="1"/>
</dbReference>
<protein>
    <recommendedName>
        <fullName evidence="6">HECT-type E3 ubiquitin transferase</fullName>
        <ecNumber evidence="6">2.3.2.26</ecNumber>
    </recommendedName>
</protein>
<dbReference type="InterPro" id="IPR000569">
    <property type="entry name" value="HECT_dom"/>
</dbReference>
<keyword evidence="11" id="KW-0677">Repeat</keyword>
<dbReference type="FunFam" id="3.30.2410.10:FF:000001">
    <property type="entry name" value="E3 ubiquitin-protein ligase NEDD4-like"/>
    <property type="match status" value="1"/>
</dbReference>
<dbReference type="Pfam" id="PF00474">
    <property type="entry name" value="SSF"/>
    <property type="match status" value="1"/>
</dbReference>
<keyword evidence="9" id="KW-0808">Transferase</keyword>
<dbReference type="SUPFAM" id="SSF56204">
    <property type="entry name" value="Hect, E3 ligase catalytic domain"/>
    <property type="match status" value="1"/>
</dbReference>
<evidence type="ECO:0000256" key="1">
    <source>
        <dbReference type="ARBA" id="ARBA00000885"/>
    </source>
</evidence>
<dbReference type="Gene3D" id="3.90.1750.10">
    <property type="entry name" value="Hect, E3 ligase catalytic domains"/>
    <property type="match status" value="1"/>
</dbReference>
<feature type="region of interest" description="Disordered" evidence="17">
    <location>
        <begin position="443"/>
        <end position="468"/>
    </location>
</feature>
<reference evidence="22 23" key="1">
    <citation type="submission" date="2020-04" db="EMBL/GenBank/DDBJ databases">
        <authorList>
            <person name="Alioto T."/>
            <person name="Alioto T."/>
            <person name="Gomez Garrido J."/>
        </authorList>
    </citation>
    <scope>NUCLEOTIDE SEQUENCE [LARGE SCALE GENOMIC DNA]</scope>
</reference>
<feature type="transmembrane region" description="Helical" evidence="18">
    <location>
        <begin position="958"/>
        <end position="977"/>
    </location>
</feature>
<feature type="region of interest" description="Disordered" evidence="17">
    <location>
        <begin position="375"/>
        <end position="399"/>
    </location>
</feature>
<dbReference type="InterPro" id="IPR038377">
    <property type="entry name" value="Na/Glc_symporter_sf"/>
</dbReference>
<proteinExistence type="inferred from homology"/>
<feature type="domain" description="WW" evidence="20">
    <location>
        <begin position="201"/>
        <end position="234"/>
    </location>
</feature>
<dbReference type="Pfam" id="PF00168">
    <property type="entry name" value="C2"/>
    <property type="match status" value="1"/>
</dbReference>
<dbReference type="GO" id="GO:0061630">
    <property type="term" value="F:ubiquitin protein ligase activity"/>
    <property type="evidence" value="ECO:0007669"/>
    <property type="project" value="UniProtKB-EC"/>
</dbReference>
<keyword evidence="14 18" id="KW-1133">Transmembrane helix</keyword>
<organism evidence="22 23">
    <name type="scientific">Cloeon dipterum</name>
    <dbReference type="NCBI Taxonomy" id="197152"/>
    <lineage>
        <taxon>Eukaryota</taxon>
        <taxon>Metazoa</taxon>
        <taxon>Ecdysozoa</taxon>
        <taxon>Arthropoda</taxon>
        <taxon>Hexapoda</taxon>
        <taxon>Insecta</taxon>
        <taxon>Pterygota</taxon>
        <taxon>Palaeoptera</taxon>
        <taxon>Ephemeroptera</taxon>
        <taxon>Pisciforma</taxon>
        <taxon>Baetidae</taxon>
        <taxon>Cloeon</taxon>
    </lineage>
</organism>
<evidence type="ECO:0000259" key="21">
    <source>
        <dbReference type="PROSITE" id="PS50237"/>
    </source>
</evidence>
<evidence type="ECO:0000256" key="5">
    <source>
        <dbReference type="ARBA" id="ARBA00006434"/>
    </source>
</evidence>
<feature type="region of interest" description="Disordered" evidence="17">
    <location>
        <begin position="155"/>
        <end position="204"/>
    </location>
</feature>
<dbReference type="InterPro" id="IPR001734">
    <property type="entry name" value="Na/solute_symporter"/>
</dbReference>
<evidence type="ECO:0000313" key="22">
    <source>
        <dbReference type="EMBL" id="CAB3369929.1"/>
    </source>
</evidence>
<feature type="transmembrane region" description="Helical" evidence="18">
    <location>
        <begin position="1320"/>
        <end position="1342"/>
    </location>
</feature>
<keyword evidence="13" id="KW-0832">Ubl conjugation</keyword>
<dbReference type="Gene3D" id="1.20.1730.10">
    <property type="entry name" value="Sodium/glucose cotransporter"/>
    <property type="match status" value="1"/>
</dbReference>
<dbReference type="SMART" id="SM00456">
    <property type="entry name" value="WW"/>
    <property type="match status" value="3"/>
</dbReference>
<feature type="transmembrane region" description="Helical" evidence="18">
    <location>
        <begin position="1141"/>
        <end position="1162"/>
    </location>
</feature>
<dbReference type="Gene3D" id="2.60.40.150">
    <property type="entry name" value="C2 domain"/>
    <property type="match status" value="1"/>
</dbReference>
<evidence type="ECO:0000256" key="15">
    <source>
        <dbReference type="ARBA" id="ARBA00023136"/>
    </source>
</evidence>
<feature type="domain" description="WW" evidence="20">
    <location>
        <begin position="414"/>
        <end position="447"/>
    </location>
</feature>
<feature type="domain" description="C2" evidence="19">
    <location>
        <begin position="4"/>
        <end position="125"/>
    </location>
</feature>
<dbReference type="GO" id="GO:0016567">
    <property type="term" value="P:protein ubiquitination"/>
    <property type="evidence" value="ECO:0007669"/>
    <property type="project" value="UniProtKB-ARBA"/>
</dbReference>
<feature type="transmembrane region" description="Helical" evidence="18">
    <location>
        <begin position="1226"/>
        <end position="1250"/>
    </location>
</feature>
<evidence type="ECO:0000256" key="7">
    <source>
        <dbReference type="ARBA" id="ARBA00022490"/>
    </source>
</evidence>
<dbReference type="GO" id="GO:0022857">
    <property type="term" value="F:transmembrane transporter activity"/>
    <property type="evidence" value="ECO:0007669"/>
    <property type="project" value="InterPro"/>
</dbReference>
<feature type="transmembrane region" description="Helical" evidence="18">
    <location>
        <begin position="918"/>
        <end position="937"/>
    </location>
</feature>
<feature type="transmembrane region" description="Helical" evidence="18">
    <location>
        <begin position="1424"/>
        <end position="1444"/>
    </location>
</feature>
<dbReference type="Pfam" id="PF00632">
    <property type="entry name" value="HECT"/>
    <property type="match status" value="1"/>
</dbReference>
<feature type="region of interest" description="Disordered" evidence="17">
    <location>
        <begin position="1468"/>
        <end position="1499"/>
    </location>
</feature>
<dbReference type="PROSITE" id="PS00456">
    <property type="entry name" value="NA_SOLUT_SYMP_1"/>
    <property type="match status" value="1"/>
</dbReference>
<evidence type="ECO:0000256" key="18">
    <source>
        <dbReference type="SAM" id="Phobius"/>
    </source>
</evidence>
<keyword evidence="10 18" id="KW-0812">Transmembrane</keyword>
<dbReference type="GO" id="GO:0006511">
    <property type="term" value="P:ubiquitin-dependent protein catabolic process"/>
    <property type="evidence" value="ECO:0007669"/>
    <property type="project" value="TreeGrafter"/>
</dbReference>
<feature type="compositionally biased region" description="Acidic residues" evidence="17">
    <location>
        <begin position="298"/>
        <end position="318"/>
    </location>
</feature>
<comment type="catalytic activity">
    <reaction evidence="1">
        <text>S-ubiquitinyl-[E2 ubiquitin-conjugating enzyme]-L-cysteine + [acceptor protein]-L-lysine = [E2 ubiquitin-conjugating enzyme]-L-cysteine + N(6)-ubiquitinyl-[acceptor protein]-L-lysine.</text>
        <dbReference type="EC" id="2.3.2.26"/>
    </reaction>
</comment>
<feature type="transmembrane region" description="Helical" evidence="18">
    <location>
        <begin position="989"/>
        <end position="1012"/>
    </location>
</feature>
<keyword evidence="15 18" id="KW-0472">Membrane</keyword>
<dbReference type="SUPFAM" id="SSF49562">
    <property type="entry name" value="C2 domain (Calcium/lipid-binding domain, CaLB)"/>
    <property type="match status" value="1"/>
</dbReference>
<evidence type="ECO:0000256" key="14">
    <source>
        <dbReference type="ARBA" id="ARBA00022989"/>
    </source>
</evidence>
<dbReference type="GO" id="GO:0045879">
    <property type="term" value="P:negative regulation of smoothened signaling pathway"/>
    <property type="evidence" value="ECO:0007669"/>
    <property type="project" value="UniProtKB-ARBA"/>
</dbReference>
<sequence>MASTRHEYGFTPSTLNDYTQRLRLRVVAGHNLAKKDIFGASDPYVRIDLNTIEGDETIDSVMTRTKKRTLEPQWNEEFIFRVKPSEHKLVLQVFDENRLTRDDFLGVVELTLQFLPKEQEGRVILPKQYILRPRSAKSRVKGFLEIYHAYIRDTNAGSTDEEEPAPVEREPGWEMVDSTNSTGSVETPAQPVNVPNQEQSLPLPAGWEERQDANGRTYFVNHNARSTQWERPTPEGGINTIQINAAQHERNMESAATEFQRRFHISADDLESNRSSGSLSQEEEEVENQGEISSDDGRDGEEDSDYDENSPEVEDEDLIIEDFERPATPESVEQAEEVIAESDSQLDIASVGVSGRRESIIDYGLARLMLTDEEREAEGDATDAGNNEPRPRSDSEAVQIPTEARLQALGLTSEGLPPGWTMQMAPNGRVFYIDHNERATTWVDPRSGRASPMPNQVHNPSIKKPEDELGPLPEGWEERIHTDGRIFFIDHNTRTTQWEDPRLSNPNIAGPAIPYSRDYKKKYDYFKSQLKKPNNVPNKYEIKVRRSRILEDSFNAISNVNRHDLLKTKLWIEFEGEVGLDYGGLAREWFFLLSKEMFNPYYGLFEYSAMDNYTLQINPFSGLCNEEHLNYFRFIGRIAGMAVYHGKLLDAFFIRPFYKMMLGKQIDLKDMESVDSEYYNSLLWIKENDPSELELTFSVDEESFGQTSQRELKPNGANIALTNENKDEYINLVIEWRFVARVKEQMQAFLEGFSALVPLTLIKIFDENELELLMCGIQHIDVKDWRQNTHYKGDYHPNHLVVQWFWRVILSFNNEMRARLLQFVTGTSRVPMNGFKELYGSNGPQLFTIEKWGSPENYPRAHTCFNRIDLPPYESYQQLRDKLVKAIEGSQGFAGLPSVSVRPISMAQHGGIFSPIDYALFVVLMVSFSLIGIYFGFFAKRKPNTRNEYLIGGKDMSFFPILMSLVASATSGVTLLGVPTEIYTYGTQYVVHIFTEVLVCVVTAWLFVPVYYKLQVPTTYEYLELRYGKSVKYVLSGMYCIMTNLYTPMVVYAPALALSQVTGVNIYLITTITTSICIFYTCIGGFRAVVWTDTLQTFAMIIGVVVVVILGTIEVGGVTEVFNRADESGRLVFFNMDPSPFAYYTFWNVMAGGFFGWLAGMASNQASLQRCLALPTLEKAQRATIITSFGSATFVLFSVYTGITLYAKYHDCDPLVSGQVTKMDQILPMFVADIGSTVPGIAGIFVAGIFSAALSSLSTTLNAVSGVFLNDVINPFLKEPLNEKHSSWVLKGTVLVLGLLAMGLVFILPHLGTIFQVTRILGGVTVGARLGIFLFGVLVPWFNEKAVIYGGITSALLMSVVVIGQGRAAASKDLVWPKMPISVEGCAPSLISNLNTSYIYEPEYTQGVNNDVFWLFRIAYRNNVMISFALMIVATTIASFIVGFNDPRDMDHDLFSPCIRRFLPASRVKKDQEQEQELESPVRGELETEKGRHFTESSV</sequence>
<dbReference type="PROSITE" id="PS50237">
    <property type="entry name" value="HECT"/>
    <property type="match status" value="1"/>
</dbReference>
<feature type="transmembrane region" description="Helical" evidence="18">
    <location>
        <begin position="1033"/>
        <end position="1054"/>
    </location>
</feature>
<dbReference type="PROSITE" id="PS01159">
    <property type="entry name" value="WW_DOMAIN_1"/>
    <property type="match status" value="3"/>
</dbReference>
<dbReference type="EC" id="2.3.2.26" evidence="6"/>
<comment type="subcellular location">
    <subcellularLocation>
        <location evidence="3">Cytoplasm</location>
    </subcellularLocation>
    <subcellularLocation>
        <location evidence="2">Membrane</location>
        <topology evidence="2">Multi-pass membrane protein</topology>
    </subcellularLocation>
</comment>
<dbReference type="FunFam" id="3.90.1750.10:FF:000001">
    <property type="entry name" value="E3 ubiquitin-protein ligase NEDD4-like"/>
    <property type="match status" value="1"/>
</dbReference>
<dbReference type="EMBL" id="CADEPI010000049">
    <property type="protein sequence ID" value="CAB3369929.1"/>
    <property type="molecule type" value="Genomic_DNA"/>
</dbReference>
<evidence type="ECO:0000259" key="19">
    <source>
        <dbReference type="PROSITE" id="PS50004"/>
    </source>
</evidence>
<keyword evidence="7" id="KW-0963">Cytoplasm</keyword>
<dbReference type="Gene3D" id="2.20.70.10">
    <property type="match status" value="2"/>
</dbReference>
<dbReference type="InterPro" id="IPR050409">
    <property type="entry name" value="E3_ubiq-protein_ligase"/>
</dbReference>
<dbReference type="InterPro" id="IPR000008">
    <property type="entry name" value="C2_dom"/>
</dbReference>
<feature type="transmembrane region" description="Helical" evidence="18">
    <location>
        <begin position="1288"/>
        <end position="1308"/>
    </location>
</feature>
<dbReference type="FunFam" id="2.20.70.10:FF:000017">
    <property type="entry name" value="E3 ubiquitin-protein ligase"/>
    <property type="match status" value="1"/>
</dbReference>
<evidence type="ECO:0000256" key="10">
    <source>
        <dbReference type="ARBA" id="ARBA00022692"/>
    </source>
</evidence>
<accession>A0A8S1CHY3</accession>
<dbReference type="SUPFAM" id="SSF51045">
    <property type="entry name" value="WW domain"/>
    <property type="match status" value="3"/>
</dbReference>
<dbReference type="GO" id="GO:0048814">
    <property type="term" value="P:regulation of dendrite morphogenesis"/>
    <property type="evidence" value="ECO:0007669"/>
    <property type="project" value="TreeGrafter"/>
</dbReference>
<dbReference type="FunFam" id="3.30.2160.10:FF:000001">
    <property type="entry name" value="E3 ubiquitin-protein ligase NEDD4-like"/>
    <property type="match status" value="1"/>
</dbReference>
<dbReference type="GO" id="GO:0016020">
    <property type="term" value="C:membrane"/>
    <property type="evidence" value="ECO:0007669"/>
    <property type="project" value="UniProtKB-SubCell"/>
</dbReference>
<feature type="transmembrane region" description="Helical" evidence="18">
    <location>
        <begin position="1098"/>
        <end position="1121"/>
    </location>
</feature>
<dbReference type="FunFam" id="2.20.70.10:FF:000037">
    <property type="entry name" value="E3 ubiquitin-protein ligase nedd-4"/>
    <property type="match status" value="1"/>
</dbReference>
<dbReference type="NCBIfam" id="TIGR00813">
    <property type="entry name" value="sss"/>
    <property type="match status" value="1"/>
</dbReference>
<evidence type="ECO:0000256" key="13">
    <source>
        <dbReference type="ARBA" id="ARBA00022843"/>
    </source>
</evidence>
<dbReference type="PROSITE" id="PS50020">
    <property type="entry name" value="WW_DOMAIN_2"/>
    <property type="match status" value="3"/>
</dbReference>
<evidence type="ECO:0000256" key="8">
    <source>
        <dbReference type="ARBA" id="ARBA00022553"/>
    </source>
</evidence>
<comment type="caution">
    <text evidence="22">The sequence shown here is derived from an EMBL/GenBank/DDBJ whole genome shotgun (WGS) entry which is preliminary data.</text>
</comment>
<keyword evidence="8" id="KW-0597">Phosphoprotein</keyword>
<comment type="pathway">
    <text evidence="4">Protein modification; protein ubiquitination.</text>
</comment>
<keyword evidence="23" id="KW-1185">Reference proteome</keyword>
<dbReference type="SMART" id="SM00239">
    <property type="entry name" value="C2"/>
    <property type="match status" value="1"/>
</dbReference>
<evidence type="ECO:0000256" key="4">
    <source>
        <dbReference type="ARBA" id="ARBA00004906"/>
    </source>
</evidence>
<feature type="compositionally biased region" description="Polar residues" evidence="17">
    <location>
        <begin position="177"/>
        <end position="187"/>
    </location>
</feature>